<organism evidence="1 2">
    <name type="scientific">Apolygus lucorum</name>
    <name type="common">Small green plant bug</name>
    <name type="synonym">Lygocoris lucorum</name>
    <dbReference type="NCBI Taxonomy" id="248454"/>
    <lineage>
        <taxon>Eukaryota</taxon>
        <taxon>Metazoa</taxon>
        <taxon>Ecdysozoa</taxon>
        <taxon>Arthropoda</taxon>
        <taxon>Hexapoda</taxon>
        <taxon>Insecta</taxon>
        <taxon>Pterygota</taxon>
        <taxon>Neoptera</taxon>
        <taxon>Paraneoptera</taxon>
        <taxon>Hemiptera</taxon>
        <taxon>Heteroptera</taxon>
        <taxon>Panheteroptera</taxon>
        <taxon>Cimicomorpha</taxon>
        <taxon>Miridae</taxon>
        <taxon>Mirini</taxon>
        <taxon>Apolygus</taxon>
    </lineage>
</organism>
<name>A0A8S9X8N5_APOLU</name>
<proteinExistence type="predicted"/>
<protein>
    <submittedName>
        <fullName evidence="1">Uncharacterized protein</fullName>
    </submittedName>
</protein>
<dbReference type="PANTHER" id="PTHR34615">
    <property type="entry name" value="PX DOMAIN-CONTAINING PROTEIN"/>
    <property type="match status" value="1"/>
</dbReference>
<evidence type="ECO:0000313" key="1">
    <source>
        <dbReference type="EMBL" id="KAF6203935.1"/>
    </source>
</evidence>
<dbReference type="AlphaFoldDB" id="A0A8S9X8N5"/>
<comment type="caution">
    <text evidence="1">The sequence shown here is derived from an EMBL/GenBank/DDBJ whole genome shotgun (WGS) entry which is preliminary data.</text>
</comment>
<dbReference type="OrthoDB" id="6692996at2759"/>
<accession>A0A8S9X8N5</accession>
<dbReference type="PANTHER" id="PTHR34615:SF1">
    <property type="entry name" value="PX DOMAIN-CONTAINING PROTEIN"/>
    <property type="match status" value="1"/>
</dbReference>
<sequence>MLDVCLRVFTSKKREHLPVLQGCLEIPTEVHTGGENGYRVPGLTALCLLLRRLSYPNRLGDLERLFGISKSGISAIVMWAIDHINGKFENILKDLRRVRWLNPQKLAVYAEVVTQDMMLESGQDVGFSSKYAKSA</sequence>
<dbReference type="EMBL" id="WIXP02000010">
    <property type="protein sequence ID" value="KAF6203935.1"/>
    <property type="molecule type" value="Genomic_DNA"/>
</dbReference>
<evidence type="ECO:0000313" key="2">
    <source>
        <dbReference type="Proteomes" id="UP000466442"/>
    </source>
</evidence>
<reference evidence="1" key="1">
    <citation type="journal article" date="2021" name="Mol. Ecol. Resour.">
        <title>Apolygus lucorum genome provides insights into omnivorousness and mesophyll feeding.</title>
        <authorList>
            <person name="Liu Y."/>
            <person name="Liu H."/>
            <person name="Wang H."/>
            <person name="Huang T."/>
            <person name="Liu B."/>
            <person name="Yang B."/>
            <person name="Yin L."/>
            <person name="Li B."/>
            <person name="Zhang Y."/>
            <person name="Zhang S."/>
            <person name="Jiang F."/>
            <person name="Zhang X."/>
            <person name="Ren Y."/>
            <person name="Wang B."/>
            <person name="Wang S."/>
            <person name="Lu Y."/>
            <person name="Wu K."/>
            <person name="Fan W."/>
            <person name="Wang G."/>
        </authorList>
    </citation>
    <scope>NUCLEOTIDE SEQUENCE</scope>
    <source>
        <strain evidence="1">12Hb</strain>
    </source>
</reference>
<keyword evidence="2" id="KW-1185">Reference proteome</keyword>
<dbReference type="Proteomes" id="UP000466442">
    <property type="component" value="Unassembled WGS sequence"/>
</dbReference>
<gene>
    <name evidence="1" type="ORF">GE061_002273</name>
</gene>